<dbReference type="Proteomes" id="UP000037643">
    <property type="component" value="Chromosome"/>
</dbReference>
<comment type="cofactor">
    <cofactor evidence="1">
        <name>FAD</name>
        <dbReference type="ChEBI" id="CHEBI:57692"/>
    </cofactor>
</comment>
<keyword evidence="9" id="KW-1185">Reference proteome</keyword>
<dbReference type="GO" id="GO:0004497">
    <property type="term" value="F:monooxygenase activity"/>
    <property type="evidence" value="ECO:0007669"/>
    <property type="project" value="UniProtKB-KW"/>
</dbReference>
<dbReference type="EMBL" id="CP011805">
    <property type="protein sequence ID" value="AKM07989.1"/>
    <property type="molecule type" value="Genomic_DNA"/>
</dbReference>
<dbReference type="AlphaFoldDB" id="A0A0G3XBJ6"/>
<evidence type="ECO:0000256" key="6">
    <source>
        <dbReference type="ARBA" id="ARBA00023002"/>
    </source>
</evidence>
<dbReference type="InterPro" id="IPR051820">
    <property type="entry name" value="FAD-binding_MO"/>
</dbReference>
<comment type="similarity">
    <text evidence="2">Belongs to the FAD-binding monooxygenase family.</text>
</comment>
<dbReference type="InterPro" id="IPR036188">
    <property type="entry name" value="FAD/NAD-bd_sf"/>
</dbReference>
<evidence type="ECO:0000313" key="8">
    <source>
        <dbReference type="EMBL" id="AKM07989.1"/>
    </source>
</evidence>
<keyword evidence="3" id="KW-0285">Flavoprotein</keyword>
<proteinExistence type="inferred from homology"/>
<dbReference type="PANTHER" id="PTHR43872:SF1">
    <property type="entry name" value="MONOOXYGENASE, PUTATIVE (AFU_ORTHOLOGUE AFUA_8G02570)-RELATED"/>
    <property type="match status" value="1"/>
</dbReference>
<accession>A0A0G3XBJ6</accession>
<dbReference type="Gene3D" id="3.50.50.60">
    <property type="entry name" value="FAD/NAD(P)-binding domain"/>
    <property type="match status" value="3"/>
</dbReference>
<gene>
    <name evidence="8" type="ORF">AM2010_1927</name>
</gene>
<evidence type="ECO:0000256" key="4">
    <source>
        <dbReference type="ARBA" id="ARBA00022827"/>
    </source>
</evidence>
<protein>
    <submittedName>
        <fullName evidence="8">Monooxygenase, flavin-binding family protein</fullName>
    </submittedName>
</protein>
<dbReference type="PATRIC" id="fig|543877.4.peg.1956"/>
<reference evidence="8 9" key="1">
    <citation type="submission" date="2015-06" db="EMBL/GenBank/DDBJ databases">
        <authorList>
            <person name="Kim K.M."/>
        </authorList>
    </citation>
    <scope>NUCLEOTIDE SEQUENCE [LARGE SCALE GENOMIC DNA]</scope>
    <source>
        <strain evidence="8 9">KCTC 22370</strain>
    </source>
</reference>
<evidence type="ECO:0000256" key="5">
    <source>
        <dbReference type="ARBA" id="ARBA00022857"/>
    </source>
</evidence>
<dbReference type="STRING" id="543877.AM2010_1927"/>
<evidence type="ECO:0000256" key="3">
    <source>
        <dbReference type="ARBA" id="ARBA00022630"/>
    </source>
</evidence>
<keyword evidence="7 8" id="KW-0503">Monooxygenase</keyword>
<sequence>MLATPPDHEVLIVGAGISGIGMAAHMEKLCPGRSYAIVERRENLGGTWDLFRYPGIRSDSDMHTLGFNFEPWKHEKSIADAPAILDYLNRIVDERGIRKHIRFGHRVVSADWRGDEARWHVEIALDDGTTTRMTARFLYLGSGYYDYDEPYDPGFDFGDFEGQVVHPQFWPDDLDYEGKRVVVIGSGATAVTLVPAMAKRAGHVTMLQRTPTWMFSRPAKDRLANFLRRVLPEELAYRITRWKNIKLQDIGFRRARTRPEKVKQFLHKRIDKVFGDAPYDPADFTPPYNPWDQRLCLVPDNDLFEAMKRGDAAIRTGRIARFTKDGVELEDGEALPADVIVTATGLRLAIAGKIAFSQDGVPVDFAQRFYYKGCMFSNLPNLAVVFGYLNASWTLRADLNSDYVCRLLNEMERRGADIAVPALSPAEEAALEEDDIFDFSSGYIKRSKHIMPRNAVAYPWRLNQEYVSDRKRMAQDPVDDGIMVFGGAGDAAFAEEQREAAE</sequence>
<dbReference type="OrthoDB" id="312624at2"/>
<evidence type="ECO:0000256" key="2">
    <source>
        <dbReference type="ARBA" id="ARBA00010139"/>
    </source>
</evidence>
<dbReference type="SUPFAM" id="SSF51905">
    <property type="entry name" value="FAD/NAD(P)-binding domain"/>
    <property type="match status" value="1"/>
</dbReference>
<evidence type="ECO:0000256" key="1">
    <source>
        <dbReference type="ARBA" id="ARBA00001974"/>
    </source>
</evidence>
<dbReference type="RefSeq" id="WP_047806888.1">
    <property type="nucleotide sequence ID" value="NZ_CP011805.1"/>
</dbReference>
<dbReference type="KEGG" id="amx:AM2010_1927"/>
<keyword evidence="4" id="KW-0274">FAD</keyword>
<name>A0A0G3XBJ6_9SPHN</name>
<dbReference type="Pfam" id="PF13738">
    <property type="entry name" value="Pyr_redox_3"/>
    <property type="match status" value="1"/>
</dbReference>
<keyword evidence="5" id="KW-0521">NADP</keyword>
<dbReference type="PANTHER" id="PTHR43872">
    <property type="entry name" value="MONOOXYGENASE, PUTATIVE (AFU_ORTHOLOGUE AFUA_8G02570)-RELATED"/>
    <property type="match status" value="1"/>
</dbReference>
<organism evidence="8 9">
    <name type="scientific">Pelagerythrobacter marensis</name>
    <dbReference type="NCBI Taxonomy" id="543877"/>
    <lineage>
        <taxon>Bacteria</taxon>
        <taxon>Pseudomonadati</taxon>
        <taxon>Pseudomonadota</taxon>
        <taxon>Alphaproteobacteria</taxon>
        <taxon>Sphingomonadales</taxon>
        <taxon>Erythrobacteraceae</taxon>
        <taxon>Pelagerythrobacter</taxon>
    </lineage>
</organism>
<evidence type="ECO:0000313" key="9">
    <source>
        <dbReference type="Proteomes" id="UP000037643"/>
    </source>
</evidence>
<evidence type="ECO:0000256" key="7">
    <source>
        <dbReference type="ARBA" id="ARBA00023033"/>
    </source>
</evidence>
<keyword evidence="6" id="KW-0560">Oxidoreductase</keyword>
<dbReference type="FunFam" id="3.50.50.60:FF:000228">
    <property type="entry name" value="FAD-containing monooxygenase EthA"/>
    <property type="match status" value="1"/>
</dbReference>